<proteinExistence type="predicted"/>
<name>A0A4S8L417_DENBC</name>
<gene>
    <name evidence="1" type="ORF">K435DRAFT_971644</name>
</gene>
<keyword evidence="2" id="KW-1185">Reference proteome</keyword>
<accession>A0A4S8L417</accession>
<feature type="non-terminal residue" evidence="1">
    <location>
        <position position="101"/>
    </location>
</feature>
<organism evidence="1 2">
    <name type="scientific">Dendrothele bispora (strain CBS 962.96)</name>
    <dbReference type="NCBI Taxonomy" id="1314807"/>
    <lineage>
        <taxon>Eukaryota</taxon>
        <taxon>Fungi</taxon>
        <taxon>Dikarya</taxon>
        <taxon>Basidiomycota</taxon>
        <taxon>Agaricomycotina</taxon>
        <taxon>Agaricomycetes</taxon>
        <taxon>Agaricomycetidae</taxon>
        <taxon>Agaricales</taxon>
        <taxon>Agaricales incertae sedis</taxon>
        <taxon>Dendrothele</taxon>
    </lineage>
</organism>
<protein>
    <submittedName>
        <fullName evidence="1">Uncharacterized protein</fullName>
    </submittedName>
</protein>
<reference evidence="1 2" key="1">
    <citation type="journal article" date="2019" name="Nat. Ecol. Evol.">
        <title>Megaphylogeny resolves global patterns of mushroom evolution.</title>
        <authorList>
            <person name="Varga T."/>
            <person name="Krizsan K."/>
            <person name="Foldi C."/>
            <person name="Dima B."/>
            <person name="Sanchez-Garcia M."/>
            <person name="Sanchez-Ramirez S."/>
            <person name="Szollosi G.J."/>
            <person name="Szarkandi J.G."/>
            <person name="Papp V."/>
            <person name="Albert L."/>
            <person name="Andreopoulos W."/>
            <person name="Angelini C."/>
            <person name="Antonin V."/>
            <person name="Barry K.W."/>
            <person name="Bougher N.L."/>
            <person name="Buchanan P."/>
            <person name="Buyck B."/>
            <person name="Bense V."/>
            <person name="Catcheside P."/>
            <person name="Chovatia M."/>
            <person name="Cooper J."/>
            <person name="Damon W."/>
            <person name="Desjardin D."/>
            <person name="Finy P."/>
            <person name="Geml J."/>
            <person name="Haridas S."/>
            <person name="Hughes K."/>
            <person name="Justo A."/>
            <person name="Karasinski D."/>
            <person name="Kautmanova I."/>
            <person name="Kiss B."/>
            <person name="Kocsube S."/>
            <person name="Kotiranta H."/>
            <person name="LaButti K.M."/>
            <person name="Lechner B.E."/>
            <person name="Liimatainen K."/>
            <person name="Lipzen A."/>
            <person name="Lukacs Z."/>
            <person name="Mihaltcheva S."/>
            <person name="Morgado L.N."/>
            <person name="Niskanen T."/>
            <person name="Noordeloos M.E."/>
            <person name="Ohm R.A."/>
            <person name="Ortiz-Santana B."/>
            <person name="Ovrebo C."/>
            <person name="Racz N."/>
            <person name="Riley R."/>
            <person name="Savchenko A."/>
            <person name="Shiryaev A."/>
            <person name="Soop K."/>
            <person name="Spirin V."/>
            <person name="Szebenyi C."/>
            <person name="Tomsovsky M."/>
            <person name="Tulloss R.E."/>
            <person name="Uehling J."/>
            <person name="Grigoriev I.V."/>
            <person name="Vagvolgyi C."/>
            <person name="Papp T."/>
            <person name="Martin F.M."/>
            <person name="Miettinen O."/>
            <person name="Hibbett D.S."/>
            <person name="Nagy L.G."/>
        </authorList>
    </citation>
    <scope>NUCLEOTIDE SEQUENCE [LARGE SCALE GENOMIC DNA]</scope>
    <source>
        <strain evidence="1 2">CBS 962.96</strain>
    </source>
</reference>
<dbReference type="Proteomes" id="UP000297245">
    <property type="component" value="Unassembled WGS sequence"/>
</dbReference>
<sequence length="101" mass="11334">MCAQREGMPGTLSKALGPRVGLETRIMPGAGSESQTSQHLPFSVDLTIPLAEGILTRRDDHWKDFRSTYWGQPEEKNELKDHTYSPIAGVRLSRNRHCGRT</sequence>
<evidence type="ECO:0000313" key="1">
    <source>
        <dbReference type="EMBL" id="THU83239.1"/>
    </source>
</evidence>
<dbReference type="AlphaFoldDB" id="A0A4S8L417"/>
<evidence type="ECO:0000313" key="2">
    <source>
        <dbReference type="Proteomes" id="UP000297245"/>
    </source>
</evidence>
<dbReference type="EMBL" id="ML179676">
    <property type="protein sequence ID" value="THU83239.1"/>
    <property type="molecule type" value="Genomic_DNA"/>
</dbReference>